<organism evidence="1 2">
    <name type="scientific">Chloroflexus aggregans</name>
    <dbReference type="NCBI Taxonomy" id="152260"/>
    <lineage>
        <taxon>Bacteria</taxon>
        <taxon>Bacillati</taxon>
        <taxon>Chloroflexota</taxon>
        <taxon>Chloroflexia</taxon>
        <taxon>Chloroflexales</taxon>
        <taxon>Chloroflexineae</taxon>
        <taxon>Chloroflexaceae</taxon>
        <taxon>Chloroflexus</taxon>
    </lineage>
</organism>
<protein>
    <submittedName>
        <fullName evidence="1">Serine/threonine protein kinase</fullName>
    </submittedName>
</protein>
<comment type="caution">
    <text evidence="1">The sequence shown here is derived from an EMBL/GenBank/DDBJ whole genome shotgun (WGS) entry which is preliminary data.</text>
</comment>
<proteinExistence type="predicted"/>
<dbReference type="Proteomes" id="UP000243376">
    <property type="component" value="Unassembled WGS sequence"/>
</dbReference>
<keyword evidence="1" id="KW-0723">Serine/threonine-protein kinase</keyword>
<dbReference type="EMBL" id="PNIQ01000835">
    <property type="protein sequence ID" value="PMP76918.1"/>
    <property type="molecule type" value="Genomic_DNA"/>
</dbReference>
<feature type="non-terminal residue" evidence="1">
    <location>
        <position position="1"/>
    </location>
</feature>
<name>A0A2J6WZP7_9CHLR</name>
<dbReference type="GO" id="GO:0004674">
    <property type="term" value="F:protein serine/threonine kinase activity"/>
    <property type="evidence" value="ECO:0007669"/>
    <property type="project" value="UniProtKB-KW"/>
</dbReference>
<keyword evidence="1" id="KW-0418">Kinase</keyword>
<dbReference type="AlphaFoldDB" id="A0A2J6WZP7"/>
<evidence type="ECO:0000313" key="1">
    <source>
        <dbReference type="EMBL" id="PMP76918.1"/>
    </source>
</evidence>
<reference evidence="1 2" key="1">
    <citation type="submission" date="2018-01" db="EMBL/GenBank/DDBJ databases">
        <title>Metagenomic assembled genomes from two thermal pools in the Uzon Caldera, Kamchatka, Russia.</title>
        <authorList>
            <person name="Wilkins L."/>
            <person name="Ettinger C."/>
        </authorList>
    </citation>
    <scope>NUCLEOTIDE SEQUENCE [LARGE SCALE GENOMIC DNA]</scope>
    <source>
        <strain evidence="1">ZAV-02</strain>
    </source>
</reference>
<keyword evidence="1" id="KW-0808">Transferase</keyword>
<accession>A0A2J6WZP7</accession>
<evidence type="ECO:0000313" key="2">
    <source>
        <dbReference type="Proteomes" id="UP000243376"/>
    </source>
</evidence>
<sequence>PVQAATRTRPSRRMAFGQVVVSLILLALIGLTLVSSYVIAVRPSWAEPLIAPILSTTEQSRSPTGELRAVEYDLEVTVPADANQQALREAFLQAYRERIRSEFGETALINPNVPISYIVQPKPIDQRDGQITYRARLTGRVWVQEP</sequence>
<gene>
    <name evidence="1" type="ORF">C0184_12465</name>
</gene>